<dbReference type="Proteomes" id="UP000585721">
    <property type="component" value="Unassembled WGS sequence"/>
</dbReference>
<keyword evidence="2" id="KW-1185">Reference proteome</keyword>
<dbReference type="InterPro" id="IPR006439">
    <property type="entry name" value="HAD-SF_hydro_IA"/>
</dbReference>
<dbReference type="PANTHER" id="PTHR43611">
    <property type="entry name" value="ALPHA-D-GLUCOSE 1-PHOSPHATE PHOSPHATASE"/>
    <property type="match status" value="1"/>
</dbReference>
<sequence>MNIIFDIGNVLVRWDPVNIVRSVINAPGAVRVAEHLFAHSDWQEVDKGCLSIPDVIARAVERTDIDEDIVTAIYRSVPASLTPIPENIAVLQQLRQAGFSLYALSNMGHESAAYLAATAPFWNEFDARVISAEVQLVKPDPAIFEYLLKNNGLTNSDCIFIDDSLINVQVAENLGIKGIHFQSVTQMTTELRKYISWAE</sequence>
<dbReference type="InterPro" id="IPR023214">
    <property type="entry name" value="HAD_sf"/>
</dbReference>
<dbReference type="AlphaFoldDB" id="A0A841GDS4"/>
<dbReference type="InterPro" id="IPR023198">
    <property type="entry name" value="PGP-like_dom2"/>
</dbReference>
<dbReference type="SUPFAM" id="SSF56784">
    <property type="entry name" value="HAD-like"/>
    <property type="match status" value="1"/>
</dbReference>
<proteinExistence type="predicted"/>
<dbReference type="NCBIfam" id="TIGR01509">
    <property type="entry name" value="HAD-SF-IA-v3"/>
    <property type="match status" value="1"/>
</dbReference>
<accession>A0A841GDS4</accession>
<dbReference type="Gene3D" id="3.40.50.1000">
    <property type="entry name" value="HAD superfamily/HAD-like"/>
    <property type="match status" value="1"/>
</dbReference>
<comment type="caution">
    <text evidence="1">The sequence shown here is derived from an EMBL/GenBank/DDBJ whole genome shotgun (WGS) entry which is preliminary data.</text>
</comment>
<dbReference type="RefSeq" id="WP_188026488.1">
    <property type="nucleotide sequence ID" value="NZ_JACHGR010000005.1"/>
</dbReference>
<dbReference type="CDD" id="cd02603">
    <property type="entry name" value="HAD_sEH-N_like"/>
    <property type="match status" value="1"/>
</dbReference>
<dbReference type="SFLD" id="SFLDS00003">
    <property type="entry name" value="Haloacid_Dehalogenase"/>
    <property type="match status" value="1"/>
</dbReference>
<gene>
    <name evidence="1" type="ORF">HNR75_001655</name>
</gene>
<protein>
    <submittedName>
        <fullName evidence="1">Putative hydrolase of the HAD superfamily</fullName>
    </submittedName>
</protein>
<dbReference type="SFLD" id="SFLDG01129">
    <property type="entry name" value="C1.5:_HAD__Beta-PGM__Phosphata"/>
    <property type="match status" value="1"/>
</dbReference>
<dbReference type="GO" id="GO:0016787">
    <property type="term" value="F:hydrolase activity"/>
    <property type="evidence" value="ECO:0007669"/>
    <property type="project" value="UniProtKB-KW"/>
</dbReference>
<keyword evidence="1" id="KW-0378">Hydrolase</keyword>
<dbReference type="Pfam" id="PF00702">
    <property type="entry name" value="Hydrolase"/>
    <property type="match status" value="1"/>
</dbReference>
<name>A0A841GDS4_9GAMM</name>
<dbReference type="PANTHER" id="PTHR43611:SF3">
    <property type="entry name" value="FLAVIN MONONUCLEOTIDE HYDROLASE 1, CHLOROPLATIC"/>
    <property type="match status" value="1"/>
</dbReference>
<dbReference type="InterPro" id="IPR036412">
    <property type="entry name" value="HAD-like_sf"/>
</dbReference>
<evidence type="ECO:0000313" key="2">
    <source>
        <dbReference type="Proteomes" id="UP000585721"/>
    </source>
</evidence>
<evidence type="ECO:0000313" key="1">
    <source>
        <dbReference type="EMBL" id="MBB6055737.1"/>
    </source>
</evidence>
<dbReference type="EMBL" id="JACHGR010000005">
    <property type="protein sequence ID" value="MBB6055737.1"/>
    <property type="molecule type" value="Genomic_DNA"/>
</dbReference>
<reference evidence="1 2" key="1">
    <citation type="submission" date="2020-08" db="EMBL/GenBank/DDBJ databases">
        <title>Genomic Encyclopedia of Type Strains, Phase IV (KMG-IV): sequencing the most valuable type-strain genomes for metagenomic binning, comparative biology and taxonomic classification.</title>
        <authorList>
            <person name="Goeker M."/>
        </authorList>
    </citation>
    <scope>NUCLEOTIDE SEQUENCE [LARGE SCALE GENOMIC DNA]</scope>
    <source>
        <strain evidence="1 2">DSM 22975</strain>
    </source>
</reference>
<dbReference type="PRINTS" id="PR00413">
    <property type="entry name" value="HADHALOGNASE"/>
</dbReference>
<dbReference type="Gene3D" id="1.10.150.240">
    <property type="entry name" value="Putative phosphatase, domain 2"/>
    <property type="match status" value="1"/>
</dbReference>
<organism evidence="1 2">
    <name type="scientific">Tolumonas osonensis</name>
    <dbReference type="NCBI Taxonomy" id="675874"/>
    <lineage>
        <taxon>Bacteria</taxon>
        <taxon>Pseudomonadati</taxon>
        <taxon>Pseudomonadota</taxon>
        <taxon>Gammaproteobacteria</taxon>
        <taxon>Aeromonadales</taxon>
        <taxon>Aeromonadaceae</taxon>
        <taxon>Tolumonas</taxon>
    </lineage>
</organism>